<accession>A0A3B0XVS7</accession>
<dbReference type="SMART" id="SM00271">
    <property type="entry name" value="DnaJ"/>
    <property type="match status" value="1"/>
</dbReference>
<organism evidence="2">
    <name type="scientific">hydrothermal vent metagenome</name>
    <dbReference type="NCBI Taxonomy" id="652676"/>
    <lineage>
        <taxon>unclassified sequences</taxon>
        <taxon>metagenomes</taxon>
        <taxon>ecological metagenomes</taxon>
    </lineage>
</organism>
<dbReference type="Pfam" id="PF00226">
    <property type="entry name" value="DnaJ"/>
    <property type="match status" value="1"/>
</dbReference>
<dbReference type="AlphaFoldDB" id="A0A3B0XVS7"/>
<protein>
    <recommendedName>
        <fullName evidence="1">J domain-containing protein</fullName>
    </recommendedName>
</protein>
<dbReference type="PROSITE" id="PS50076">
    <property type="entry name" value="DNAJ_2"/>
    <property type="match status" value="1"/>
</dbReference>
<gene>
    <name evidence="2" type="ORF">MNBD_GAMMA13-1584</name>
</gene>
<dbReference type="InterPro" id="IPR036869">
    <property type="entry name" value="J_dom_sf"/>
</dbReference>
<dbReference type="InterPro" id="IPR001623">
    <property type="entry name" value="DnaJ_domain"/>
</dbReference>
<dbReference type="EMBL" id="UOFK01000008">
    <property type="protein sequence ID" value="VAW71631.1"/>
    <property type="molecule type" value="Genomic_DNA"/>
</dbReference>
<reference evidence="2" key="1">
    <citation type="submission" date="2018-06" db="EMBL/GenBank/DDBJ databases">
        <authorList>
            <person name="Zhirakovskaya E."/>
        </authorList>
    </citation>
    <scope>NUCLEOTIDE SEQUENCE</scope>
</reference>
<dbReference type="Gene3D" id="1.10.287.110">
    <property type="entry name" value="DnaJ domain"/>
    <property type="match status" value="1"/>
</dbReference>
<sequence length="235" mass="26674">MKSKRNYYKILHVQPDAPQAIIKSSYHTLMHKLKQHPDVGGDHQNAVLINEAYAVISDPEKRAKYDNTLVHTKAPEAATPPRNKVRKYQPMVQNSCTFCGTAHLHGKTPSHDAVCAECTSPLKSAEKHRLEKSSRRIVQRIEKHIQVDFYKTWPQKIANVGVMQDVSPRGMKFITDELPDPDAFIKIDCEICTAVARITFYDKRADTSGAEWVIGVEFITILFRETRGSFVSLKI</sequence>
<dbReference type="CDD" id="cd06257">
    <property type="entry name" value="DnaJ"/>
    <property type="match status" value="1"/>
</dbReference>
<dbReference type="SUPFAM" id="SSF46565">
    <property type="entry name" value="Chaperone J-domain"/>
    <property type="match status" value="1"/>
</dbReference>
<feature type="domain" description="J" evidence="1">
    <location>
        <begin position="6"/>
        <end position="69"/>
    </location>
</feature>
<name>A0A3B0XVS7_9ZZZZ</name>
<proteinExistence type="predicted"/>
<evidence type="ECO:0000259" key="1">
    <source>
        <dbReference type="PROSITE" id="PS50076"/>
    </source>
</evidence>
<evidence type="ECO:0000313" key="2">
    <source>
        <dbReference type="EMBL" id="VAW71631.1"/>
    </source>
</evidence>
<dbReference type="PANTHER" id="PTHR45295:SF1">
    <property type="entry name" value="CHAPERONE PROTEIN DNAJ C76, CHLOROPLASTIC"/>
    <property type="match status" value="1"/>
</dbReference>
<dbReference type="PANTHER" id="PTHR45295">
    <property type="entry name" value="CHAPERONE PROTEIN DNAJ C76, CHLOROPLASTIC"/>
    <property type="match status" value="1"/>
</dbReference>